<feature type="transmembrane region" description="Helical" evidence="2">
    <location>
        <begin position="154"/>
        <end position="175"/>
    </location>
</feature>
<organism evidence="4 6">
    <name type="scientific">Cercospora beticola</name>
    <name type="common">Sugarbeet leaf spot fungus</name>
    <dbReference type="NCBI Taxonomy" id="122368"/>
    <lineage>
        <taxon>Eukaryota</taxon>
        <taxon>Fungi</taxon>
        <taxon>Dikarya</taxon>
        <taxon>Ascomycota</taxon>
        <taxon>Pezizomycotina</taxon>
        <taxon>Dothideomycetes</taxon>
        <taxon>Dothideomycetidae</taxon>
        <taxon>Mycosphaerellales</taxon>
        <taxon>Mycosphaerellaceae</taxon>
        <taxon>Cercospora</taxon>
    </lineage>
</organism>
<evidence type="ECO:0000313" key="5">
    <source>
        <dbReference type="EMBL" id="WPB04233.1"/>
    </source>
</evidence>
<reference evidence="5 7" key="2">
    <citation type="submission" date="2023-09" db="EMBL/GenBank/DDBJ databases">
        <title>Complete-Gapless Cercospora beticola genome.</title>
        <authorList>
            <person name="Wyatt N.A."/>
            <person name="Spanner R.E."/>
            <person name="Bolton M.D."/>
        </authorList>
    </citation>
    <scope>NUCLEOTIDE SEQUENCE [LARGE SCALE GENOMIC DNA]</scope>
    <source>
        <strain evidence="5">Cb09-40</strain>
    </source>
</reference>
<name>A0A2G5IEX2_CERBT</name>
<dbReference type="Proteomes" id="UP001302367">
    <property type="component" value="Chromosome 5"/>
</dbReference>
<dbReference type="EMBL" id="CP134188">
    <property type="protein sequence ID" value="WPB04233.1"/>
    <property type="molecule type" value="Genomic_DNA"/>
</dbReference>
<dbReference type="OrthoDB" id="3939417at2759"/>
<protein>
    <submittedName>
        <fullName evidence="4">Uncharacterized protein</fullName>
    </submittedName>
</protein>
<evidence type="ECO:0000256" key="2">
    <source>
        <dbReference type="SAM" id="Phobius"/>
    </source>
</evidence>
<keyword evidence="7" id="KW-1185">Reference proteome</keyword>
<feature type="compositionally biased region" description="Polar residues" evidence="1">
    <location>
        <begin position="113"/>
        <end position="133"/>
    </location>
</feature>
<feature type="signal peptide" evidence="3">
    <location>
        <begin position="1"/>
        <end position="19"/>
    </location>
</feature>
<keyword evidence="2" id="KW-1133">Transmembrane helix</keyword>
<keyword evidence="2" id="KW-0812">Transmembrane</keyword>
<dbReference type="AlphaFoldDB" id="A0A2G5IEX2"/>
<proteinExistence type="predicted"/>
<accession>A0A2G5IEX2</accession>
<gene>
    <name evidence="4" type="ORF">CB0940_11872</name>
    <name evidence="5" type="ORF">RHO25_008878</name>
</gene>
<keyword evidence="3" id="KW-0732">Signal</keyword>
<evidence type="ECO:0000256" key="3">
    <source>
        <dbReference type="SAM" id="SignalP"/>
    </source>
</evidence>
<feature type="chain" id="PRO_5013902222" evidence="3">
    <location>
        <begin position="20"/>
        <end position="176"/>
    </location>
</feature>
<dbReference type="Proteomes" id="UP000230605">
    <property type="component" value="Chromosome 10"/>
</dbReference>
<evidence type="ECO:0000313" key="6">
    <source>
        <dbReference type="Proteomes" id="UP000230605"/>
    </source>
</evidence>
<evidence type="ECO:0000313" key="4">
    <source>
        <dbReference type="EMBL" id="PIB03013.1"/>
    </source>
</evidence>
<reference evidence="4 6" key="1">
    <citation type="submission" date="2015-10" db="EMBL/GenBank/DDBJ databases">
        <title>The cercosporin biosynthetic gene cluster was horizontally transferred to several fungal lineages and shown to be expanded in Cercospora beticola based on microsynteny with recipient genomes.</title>
        <authorList>
            <person name="De Jonge R."/>
            <person name="Ebert M.K."/>
            <person name="Suttle J.C."/>
            <person name="Jurick Ii W.M."/>
            <person name="Secor G.A."/>
            <person name="Thomma B.P."/>
            <person name="Van De Peer Y."/>
            <person name="Bolton M.D."/>
        </authorList>
    </citation>
    <scope>NUCLEOTIDE SEQUENCE [LARGE SCALE GENOMIC DNA]</scope>
    <source>
        <strain evidence="4 6">09-40</strain>
    </source>
</reference>
<evidence type="ECO:0000313" key="7">
    <source>
        <dbReference type="Proteomes" id="UP001302367"/>
    </source>
</evidence>
<evidence type="ECO:0000256" key="1">
    <source>
        <dbReference type="SAM" id="MobiDB-lite"/>
    </source>
</evidence>
<dbReference type="EMBL" id="LKMD01000099">
    <property type="protein sequence ID" value="PIB03013.1"/>
    <property type="molecule type" value="Genomic_DNA"/>
</dbReference>
<keyword evidence="2" id="KW-0472">Membrane</keyword>
<feature type="region of interest" description="Disordered" evidence="1">
    <location>
        <begin position="113"/>
        <end position="136"/>
    </location>
</feature>
<sequence length="176" mass="17992">MAVTNAFLTLFLLLRFATSQSPTPIVTATTTETVTEPGACNNFVGACVVYGTGHVPPYTTTVYAGSSSPADSTISTTTVTISRTSDATPDAASACADFTGACVVYGSAENPSYTTTTPSNGESNSEGTQQGNSDGYIAAEKGDNDGYIGEAVSVSMGVVVPLITFVLVNIGFVVWL</sequence>